<accession>A0A0K8J451</accession>
<dbReference type="InterPro" id="IPR012337">
    <property type="entry name" value="RNaseH-like_sf"/>
</dbReference>
<evidence type="ECO:0000256" key="7">
    <source>
        <dbReference type="ARBA" id="ARBA00022801"/>
    </source>
</evidence>
<dbReference type="SMART" id="SM00481">
    <property type="entry name" value="POLIIIAc"/>
    <property type="match status" value="1"/>
</dbReference>
<evidence type="ECO:0000256" key="11">
    <source>
        <dbReference type="HAMAP-Rule" id="MF_00356"/>
    </source>
</evidence>
<dbReference type="Pfam" id="PF14480">
    <property type="entry name" value="DNA_pol3_a_NI"/>
    <property type="match status" value="1"/>
</dbReference>
<dbReference type="InterPro" id="IPR004805">
    <property type="entry name" value="DnaE2/DnaE/PolC"/>
</dbReference>
<dbReference type="Gene3D" id="3.20.20.140">
    <property type="entry name" value="Metal-dependent hydrolases"/>
    <property type="match status" value="2"/>
</dbReference>
<gene>
    <name evidence="11" type="primary">polC</name>
    <name evidence="15" type="ORF">SD1D_0888</name>
</gene>
<dbReference type="InterPro" id="IPR040982">
    <property type="entry name" value="DNA_pol3_finger"/>
</dbReference>
<dbReference type="InterPro" id="IPR036397">
    <property type="entry name" value="RNaseH_sf"/>
</dbReference>
<dbReference type="Pfam" id="PF17657">
    <property type="entry name" value="DNA_pol3_finger"/>
    <property type="match status" value="1"/>
</dbReference>
<feature type="region of interest" description="Disordered" evidence="12">
    <location>
        <begin position="226"/>
        <end position="254"/>
    </location>
</feature>
<evidence type="ECO:0000259" key="13">
    <source>
        <dbReference type="SMART" id="SM00479"/>
    </source>
</evidence>
<keyword evidence="8 11" id="KW-0269">Exonuclease</keyword>
<dbReference type="KEGG" id="hsd:SD1D_0888"/>
<dbReference type="GO" id="GO:0008408">
    <property type="term" value="F:3'-5' exonuclease activity"/>
    <property type="evidence" value="ECO:0007669"/>
    <property type="project" value="UniProtKB-UniRule"/>
</dbReference>
<dbReference type="InterPro" id="IPR012340">
    <property type="entry name" value="NA-bd_OB-fold"/>
</dbReference>
<dbReference type="InterPro" id="IPR029460">
    <property type="entry name" value="DNAPol_HHH"/>
</dbReference>
<dbReference type="Gene3D" id="1.10.150.870">
    <property type="match status" value="1"/>
</dbReference>
<dbReference type="InterPro" id="IPR004013">
    <property type="entry name" value="PHP_dom"/>
</dbReference>
<dbReference type="Pfam" id="PF00929">
    <property type="entry name" value="RNase_T"/>
    <property type="match status" value="1"/>
</dbReference>
<dbReference type="HAMAP" id="MF_00356">
    <property type="entry name" value="DNApol_PolC"/>
    <property type="match status" value="1"/>
</dbReference>
<dbReference type="InterPro" id="IPR006308">
    <property type="entry name" value="Pol_III_a_PolC-type_gram_pos"/>
</dbReference>
<evidence type="ECO:0000256" key="4">
    <source>
        <dbReference type="ARBA" id="ARBA00022695"/>
    </source>
</evidence>
<protein>
    <recommendedName>
        <fullName evidence="11">DNA polymerase III PolC-type</fullName>
        <shortName evidence="11">PolIII</shortName>
        <ecNumber evidence="11">2.7.7.7</ecNumber>
    </recommendedName>
</protein>
<evidence type="ECO:0000313" key="15">
    <source>
        <dbReference type="EMBL" id="CUH92436.1"/>
    </source>
</evidence>
<keyword evidence="9 11" id="KW-0239">DNA-directed DNA polymerase</keyword>
<keyword evidence="6 11" id="KW-0540">Nuclease</keyword>
<dbReference type="GO" id="GO:0003677">
    <property type="term" value="F:DNA binding"/>
    <property type="evidence" value="ECO:0007669"/>
    <property type="project" value="UniProtKB-UniRule"/>
</dbReference>
<dbReference type="FunFam" id="3.30.420.10:FF:000045">
    <property type="entry name" value="3'-5' exonuclease DinG"/>
    <property type="match status" value="1"/>
</dbReference>
<keyword evidence="4 11" id="KW-0548">Nucleotidyltransferase</keyword>
<sequence>MLFFEAFEGLTCDDKLIDLYSQAEVVRVVASRKNRTIQIHIKSNRLIHSKNIKRMEELLNRQLFLHTGNKAYIKPYFELNSDYNLEKLFSIYRDCILEELKEESIVTYHILTQAETKIEENKIIIKSTESCVVKDKLEKLKDYLIDLFKERFGYDINVAFEYVKPKEEKKVKLPAFLRQDDEEDYDDDEEYANHHYEFVKAESIRVDNLTEDAGVKEPSNYAIDNKEVSNTIETPVPSDNKSGNGNANKSKKSTYYRLPKDPSVVYGRNFEGNVISISDIIGEIGEVVIRGMVRKLETRPIGNEKSLITFVLTDFTDSIKVKLYAKTIQVDEILDSIKEGSFYMLKGIAMADTYERDITIGSVVGIKTIEDFRSKRIDRAPKKRVELHAHTMMSDMDAVVDVKKLVRRAFEWGHPAVAITDHGVVQAFPDANHALNPKAFSDPKEQERAKAFKVIYGMEAYLVDDIKEVVVGGQGQSLIDNDFVVFDIETTGFSKINDKIIEIGAVKISKGEITERYSTFVNPQIPIPYEITQLTTINDDMVAQAPVIEEVLPEFLEFCKGAVLVAHNAAFDMGFIIRNAQILGLNHKFTYIDTVGLSRILLPNLSRHKLNNVAKALGVSLENHHRAVDDAGATAEIFVKFIDMLKERNVDNVNEIDKLGRLPAESIRKLPAYHAILLAKNDLGRVNLYKMVSMSHIEYYNKRPKIPKSLLMECREGILVGSACEAGEIYRALLSNQSDEQIERLVNFYDYLEIQPLANNEFLIHSERSDERNIHSKEDLIKINQRIVELGEIYNKPVVATCDVHFLDPEDEVYRRIIMAGKGFKDADNQPPLYFRTTEEMLEEFSYLGSKKAEEVVITNTNLICDQIEKISPVRPDKCPPVLPNSDENLRKICYDKAHAIYGKELPSQVKERLEHELTSIISNGFAVMYIIAQKLVWKSNEDGYLVGSRGSVGSSFVATMAGITEVNPLPPHYYCSSCNYSDFDSEEVKKFAGSSGCDMPDKNCPVCGKPLEKDGHDIPFETFLGFDGDKEPDIDLNFSGEYQSRAHEYTEEIFGEGHTFRAGTIGTLADKTAFGFVKNYFEERGIHKRNVEIERLIEGCVGVRRTTGQHPGGIVVLPHGEEIYSFTPVQRPANDMNSKTITTHFDYHSIDHNLLKLDILGHDDPTMIRMLEDLTGVDAKTIRLDEKKVLSLFSDTSALGITPDDIGGCELGCLGVPEFGTDFVMQMVKEAQPKTFSDLVRISGLSHGTDVWLNNAQLLIKEGTCTLSTCICTRDDIMTYLINAGMEPGLSFKIMESVRKGKGLTAEMEEAMLAAGIPEWYIRSCKTIKYMFPKAHAAAYVMMAFRIAYFKVYYPLAYYCAYFSIRASAFNYELMCQGREHLEQVMADYKRRYSTLTKKEQDTYRDMRIVQEMYARGFDFVPIDVYKAQAHRFQIVGDKLMPSLSSIDGMGDTAAKGVVEAAKQGKFLSRDDFKIRSKVSSTVVDTMARLGLLGDLPQSNQMSLMDFL</sequence>
<feature type="compositionally biased region" description="Low complexity" evidence="12">
    <location>
        <begin position="238"/>
        <end position="248"/>
    </location>
</feature>
<dbReference type="Pfam" id="PF07733">
    <property type="entry name" value="DNA_pol3_alpha"/>
    <property type="match status" value="1"/>
</dbReference>
<dbReference type="EMBL" id="LN879430">
    <property type="protein sequence ID" value="CUH92436.1"/>
    <property type="molecule type" value="Genomic_DNA"/>
</dbReference>
<dbReference type="OrthoDB" id="9804290at2"/>
<evidence type="ECO:0000256" key="6">
    <source>
        <dbReference type="ARBA" id="ARBA00022722"/>
    </source>
</evidence>
<reference evidence="16" key="1">
    <citation type="submission" date="2015-09" db="EMBL/GenBank/DDBJ databases">
        <authorList>
            <person name="Wibberg D."/>
        </authorList>
    </citation>
    <scope>NUCLEOTIDE SEQUENCE [LARGE SCALE GENOMIC DNA]</scope>
    <source>
        <strain evidence="16">SD1D</strain>
    </source>
</reference>
<dbReference type="Pfam" id="PF02811">
    <property type="entry name" value="PHP"/>
    <property type="match status" value="1"/>
</dbReference>
<keyword evidence="2 11" id="KW-0963">Cytoplasm</keyword>
<name>A0A0K8J451_9FIRM</name>
<keyword evidence="3 11" id="KW-0808">Transferase</keyword>
<keyword evidence="7 11" id="KW-0378">Hydrolase</keyword>
<dbReference type="EC" id="2.7.7.7" evidence="11"/>
<dbReference type="Pfam" id="PF14579">
    <property type="entry name" value="HHH_6"/>
    <property type="match status" value="1"/>
</dbReference>
<dbReference type="Gene3D" id="6.10.140.1510">
    <property type="match status" value="1"/>
</dbReference>
<dbReference type="Gene3D" id="1.10.150.700">
    <property type="entry name" value="PolC, middle finger domain"/>
    <property type="match status" value="1"/>
</dbReference>
<dbReference type="InterPro" id="IPR003141">
    <property type="entry name" value="Pol/His_phosphatase_N"/>
</dbReference>
<comment type="subcellular location">
    <subcellularLocation>
        <location evidence="11">Cytoplasm</location>
    </subcellularLocation>
</comment>
<dbReference type="Proteomes" id="UP000196053">
    <property type="component" value="Chromosome I"/>
</dbReference>
<evidence type="ECO:0000256" key="9">
    <source>
        <dbReference type="ARBA" id="ARBA00022932"/>
    </source>
</evidence>
<dbReference type="Gene3D" id="2.40.50.140">
    <property type="entry name" value="Nucleic acid-binding proteins"/>
    <property type="match status" value="1"/>
</dbReference>
<evidence type="ECO:0000256" key="12">
    <source>
        <dbReference type="SAM" id="MobiDB-lite"/>
    </source>
</evidence>
<dbReference type="Gene3D" id="3.30.1900.20">
    <property type="match status" value="2"/>
</dbReference>
<keyword evidence="16" id="KW-1185">Reference proteome</keyword>
<dbReference type="Gene3D" id="3.30.420.10">
    <property type="entry name" value="Ribonuclease H-like superfamily/Ribonuclease H"/>
    <property type="match status" value="1"/>
</dbReference>
<dbReference type="GO" id="GO:0005737">
    <property type="term" value="C:cytoplasm"/>
    <property type="evidence" value="ECO:0007669"/>
    <property type="project" value="UniProtKB-SubCell"/>
</dbReference>
<evidence type="ECO:0000256" key="10">
    <source>
        <dbReference type="ARBA" id="ARBA00049244"/>
    </source>
</evidence>
<dbReference type="GO" id="GO:0003887">
    <property type="term" value="F:DNA-directed DNA polymerase activity"/>
    <property type="evidence" value="ECO:0007669"/>
    <property type="project" value="UniProtKB-UniRule"/>
</dbReference>
<evidence type="ECO:0000256" key="8">
    <source>
        <dbReference type="ARBA" id="ARBA00022839"/>
    </source>
</evidence>
<dbReference type="InterPro" id="IPR011708">
    <property type="entry name" value="DNA_pol3_alpha_NTPase_dom"/>
</dbReference>
<comment type="function">
    <text evidence="1 11">Required for replicative DNA synthesis. This DNA polymerase also exhibits 3' to 5' exonuclease activity.</text>
</comment>
<feature type="domain" description="Polymerase/histidinol phosphatase N-terminal" evidence="14">
    <location>
        <begin position="385"/>
        <end position="464"/>
    </location>
</feature>
<keyword evidence="5 11" id="KW-0235">DNA replication</keyword>
<evidence type="ECO:0000256" key="1">
    <source>
        <dbReference type="ARBA" id="ARBA00003452"/>
    </source>
</evidence>
<dbReference type="NCBIfam" id="TIGR01405">
    <property type="entry name" value="polC_Gram_pos"/>
    <property type="match status" value="1"/>
</dbReference>
<dbReference type="PANTHER" id="PTHR32294">
    <property type="entry name" value="DNA POLYMERASE III SUBUNIT ALPHA"/>
    <property type="match status" value="1"/>
</dbReference>
<dbReference type="NCBIfam" id="TIGR00573">
    <property type="entry name" value="dnaq"/>
    <property type="match status" value="1"/>
</dbReference>
<dbReference type="SMART" id="SM00479">
    <property type="entry name" value="EXOIII"/>
    <property type="match status" value="1"/>
</dbReference>
<evidence type="ECO:0000259" key="14">
    <source>
        <dbReference type="SMART" id="SM00481"/>
    </source>
</evidence>
<evidence type="ECO:0000256" key="2">
    <source>
        <dbReference type="ARBA" id="ARBA00022490"/>
    </source>
</evidence>
<dbReference type="NCBIfam" id="NF001688">
    <property type="entry name" value="PRK00448.1"/>
    <property type="match status" value="1"/>
</dbReference>
<organism evidence="15 16">
    <name type="scientific">Herbinix luporum</name>
    <dbReference type="NCBI Taxonomy" id="1679721"/>
    <lineage>
        <taxon>Bacteria</taxon>
        <taxon>Bacillati</taxon>
        <taxon>Bacillota</taxon>
        <taxon>Clostridia</taxon>
        <taxon>Lachnospirales</taxon>
        <taxon>Lachnospiraceae</taxon>
        <taxon>Herbinix</taxon>
    </lineage>
</organism>
<evidence type="ECO:0000313" key="16">
    <source>
        <dbReference type="Proteomes" id="UP000196053"/>
    </source>
</evidence>
<comment type="similarity">
    <text evidence="11">Belongs to the DNA polymerase type-C family. PolC subfamily.</text>
</comment>
<dbReference type="InterPro" id="IPR013520">
    <property type="entry name" value="Ribonucl_H"/>
</dbReference>
<dbReference type="SUPFAM" id="SSF53098">
    <property type="entry name" value="Ribonuclease H-like"/>
    <property type="match status" value="1"/>
</dbReference>
<dbReference type="CDD" id="cd04484">
    <property type="entry name" value="polC_OBF"/>
    <property type="match status" value="1"/>
</dbReference>
<dbReference type="GO" id="GO:0006261">
    <property type="term" value="P:DNA-templated DNA replication"/>
    <property type="evidence" value="ECO:0007669"/>
    <property type="project" value="UniProtKB-UniRule"/>
</dbReference>
<dbReference type="RefSeq" id="WP_058257803.1">
    <property type="nucleotide sequence ID" value="NZ_LN879430.1"/>
</dbReference>
<dbReference type="CDD" id="cd07435">
    <property type="entry name" value="PHP_PolIIIA_POLC"/>
    <property type="match status" value="1"/>
</dbReference>
<dbReference type="InterPro" id="IPR044923">
    <property type="entry name" value="PolC_middle_finger_sf"/>
</dbReference>
<dbReference type="PANTHER" id="PTHR32294:SF5">
    <property type="entry name" value="DNA POLYMERASE III POLC-TYPE"/>
    <property type="match status" value="1"/>
</dbReference>
<proteinExistence type="inferred from homology"/>
<feature type="domain" description="Exonuclease" evidence="13">
    <location>
        <begin position="482"/>
        <end position="647"/>
    </location>
</feature>
<evidence type="ECO:0000256" key="3">
    <source>
        <dbReference type="ARBA" id="ARBA00022679"/>
    </source>
</evidence>
<dbReference type="CDD" id="cd06127">
    <property type="entry name" value="DEDDh"/>
    <property type="match status" value="1"/>
</dbReference>
<evidence type="ECO:0000256" key="5">
    <source>
        <dbReference type="ARBA" id="ARBA00022705"/>
    </source>
</evidence>
<dbReference type="InterPro" id="IPR028112">
    <property type="entry name" value="DNA_PolC-type_N_I"/>
</dbReference>
<comment type="catalytic activity">
    <reaction evidence="10 11">
        <text>DNA(n) + a 2'-deoxyribonucleoside 5'-triphosphate = DNA(n+1) + diphosphate</text>
        <dbReference type="Rhea" id="RHEA:22508"/>
        <dbReference type="Rhea" id="RHEA-COMP:17339"/>
        <dbReference type="Rhea" id="RHEA-COMP:17340"/>
        <dbReference type="ChEBI" id="CHEBI:33019"/>
        <dbReference type="ChEBI" id="CHEBI:61560"/>
        <dbReference type="ChEBI" id="CHEBI:173112"/>
        <dbReference type="EC" id="2.7.7.7"/>
    </reaction>
</comment>
<dbReference type="InterPro" id="IPR006054">
    <property type="entry name" value="DnaQ"/>
</dbReference>